<evidence type="ECO:0000313" key="1">
    <source>
        <dbReference type="EMBL" id="RNA13297.1"/>
    </source>
</evidence>
<gene>
    <name evidence="1" type="ORF">BpHYR1_035993</name>
</gene>
<dbReference type="EMBL" id="REGN01005453">
    <property type="protein sequence ID" value="RNA13297.1"/>
    <property type="molecule type" value="Genomic_DNA"/>
</dbReference>
<protein>
    <submittedName>
        <fullName evidence="1">Uncharacterized protein</fullName>
    </submittedName>
</protein>
<comment type="caution">
    <text evidence="1">The sequence shown here is derived from an EMBL/GenBank/DDBJ whole genome shotgun (WGS) entry which is preliminary data.</text>
</comment>
<sequence length="99" mass="10985">MNPTRINIELLLPFLPIVGVDLSNSLLESLSSISSNNSSTNSSTSLIRIYFVSKGTPRSAYLATVTTFLFQFRAVFSKIIKTKNFLNLVLATKILRSKN</sequence>
<accession>A0A3M7QPD8</accession>
<evidence type="ECO:0000313" key="2">
    <source>
        <dbReference type="Proteomes" id="UP000276133"/>
    </source>
</evidence>
<organism evidence="1 2">
    <name type="scientific">Brachionus plicatilis</name>
    <name type="common">Marine rotifer</name>
    <name type="synonym">Brachionus muelleri</name>
    <dbReference type="NCBI Taxonomy" id="10195"/>
    <lineage>
        <taxon>Eukaryota</taxon>
        <taxon>Metazoa</taxon>
        <taxon>Spiralia</taxon>
        <taxon>Gnathifera</taxon>
        <taxon>Rotifera</taxon>
        <taxon>Eurotatoria</taxon>
        <taxon>Monogononta</taxon>
        <taxon>Pseudotrocha</taxon>
        <taxon>Ploima</taxon>
        <taxon>Brachionidae</taxon>
        <taxon>Brachionus</taxon>
    </lineage>
</organism>
<dbReference type="Proteomes" id="UP000276133">
    <property type="component" value="Unassembled WGS sequence"/>
</dbReference>
<name>A0A3M7QPD8_BRAPC</name>
<keyword evidence="2" id="KW-1185">Reference proteome</keyword>
<dbReference type="AlphaFoldDB" id="A0A3M7QPD8"/>
<proteinExistence type="predicted"/>
<reference evidence="1 2" key="1">
    <citation type="journal article" date="2018" name="Sci. Rep.">
        <title>Genomic signatures of local adaptation to the degree of environmental predictability in rotifers.</title>
        <authorList>
            <person name="Franch-Gras L."/>
            <person name="Hahn C."/>
            <person name="Garcia-Roger E.M."/>
            <person name="Carmona M.J."/>
            <person name="Serra M."/>
            <person name="Gomez A."/>
        </authorList>
    </citation>
    <scope>NUCLEOTIDE SEQUENCE [LARGE SCALE GENOMIC DNA]</scope>
    <source>
        <strain evidence="1">HYR1</strain>
    </source>
</reference>